<evidence type="ECO:0000256" key="1">
    <source>
        <dbReference type="ARBA" id="ARBA00023015"/>
    </source>
</evidence>
<keyword evidence="4" id="KW-1133">Transmembrane helix</keyword>
<evidence type="ECO:0000256" key="3">
    <source>
        <dbReference type="ARBA" id="ARBA00023163"/>
    </source>
</evidence>
<evidence type="ECO:0000259" key="5">
    <source>
        <dbReference type="PROSITE" id="PS50937"/>
    </source>
</evidence>
<dbReference type="Gene3D" id="1.10.1660.10">
    <property type="match status" value="1"/>
</dbReference>
<dbReference type="RefSeq" id="WP_068684967.1">
    <property type="nucleotide sequence ID" value="NZ_LYPA01000065.1"/>
</dbReference>
<dbReference type="PROSITE" id="PS50937">
    <property type="entry name" value="HTH_MERR_2"/>
    <property type="match status" value="1"/>
</dbReference>
<dbReference type="SUPFAM" id="SSF46955">
    <property type="entry name" value="Putative DNA-binding domain"/>
    <property type="match status" value="1"/>
</dbReference>
<feature type="transmembrane region" description="Helical" evidence="4">
    <location>
        <begin position="212"/>
        <end position="233"/>
    </location>
</feature>
<dbReference type="EMBL" id="LYPA01000065">
    <property type="protein sequence ID" value="OBR64370.1"/>
    <property type="molecule type" value="Genomic_DNA"/>
</dbReference>
<keyword evidence="4" id="KW-0472">Membrane</keyword>
<dbReference type="CDD" id="cd00592">
    <property type="entry name" value="HTH_MerR-like"/>
    <property type="match status" value="1"/>
</dbReference>
<evidence type="ECO:0000313" key="7">
    <source>
        <dbReference type="Proteomes" id="UP000092024"/>
    </source>
</evidence>
<dbReference type="AlphaFoldDB" id="A0A1A5YG42"/>
<keyword evidence="1" id="KW-0805">Transcription regulation</keyword>
<dbReference type="InterPro" id="IPR009061">
    <property type="entry name" value="DNA-bd_dom_put_sf"/>
</dbReference>
<gene>
    <name evidence="6" type="ORF">A7K91_12755</name>
</gene>
<proteinExistence type="predicted"/>
<comment type="caution">
    <text evidence="6">The sequence shown here is derived from an EMBL/GenBank/DDBJ whole genome shotgun (WGS) entry which is preliminary data.</text>
</comment>
<feature type="transmembrane region" description="Helical" evidence="4">
    <location>
        <begin position="190"/>
        <end position="207"/>
    </location>
</feature>
<accession>A0A1A5YG42</accession>
<dbReference type="GO" id="GO:0003677">
    <property type="term" value="F:DNA binding"/>
    <property type="evidence" value="ECO:0007669"/>
    <property type="project" value="UniProtKB-KW"/>
</dbReference>
<feature type="transmembrane region" description="Helical" evidence="4">
    <location>
        <begin position="167"/>
        <end position="184"/>
    </location>
</feature>
<evidence type="ECO:0000313" key="6">
    <source>
        <dbReference type="EMBL" id="OBR64370.1"/>
    </source>
</evidence>
<keyword evidence="3" id="KW-0804">Transcription</keyword>
<dbReference type="InterPro" id="IPR000551">
    <property type="entry name" value="MerR-type_HTH_dom"/>
</dbReference>
<dbReference type="OrthoDB" id="9806513at2"/>
<name>A0A1A5YG42_9BACL</name>
<keyword evidence="2" id="KW-0238">DNA-binding</keyword>
<dbReference type="PANTHER" id="PTHR30204:SF94">
    <property type="entry name" value="HEAVY METAL-DEPENDENT TRANSCRIPTIONAL REGULATOR HI_0293-RELATED"/>
    <property type="match status" value="1"/>
</dbReference>
<keyword evidence="4" id="KW-0812">Transmembrane</keyword>
<keyword evidence="7" id="KW-1185">Reference proteome</keyword>
<reference evidence="6 7" key="1">
    <citation type="submission" date="2016-05" db="EMBL/GenBank/DDBJ databases">
        <title>Paenibacillus oryzae. sp. nov., isolated from the rice root.</title>
        <authorList>
            <person name="Zhang J."/>
            <person name="Zhang X."/>
        </authorList>
    </citation>
    <scope>NUCLEOTIDE SEQUENCE [LARGE SCALE GENOMIC DNA]</scope>
    <source>
        <strain evidence="6 7">1DrF-4</strain>
    </source>
</reference>
<feature type="transmembrane region" description="Helical" evidence="4">
    <location>
        <begin position="239"/>
        <end position="259"/>
    </location>
</feature>
<dbReference type="STRING" id="1844972.A7K91_12755"/>
<dbReference type="SMART" id="SM00422">
    <property type="entry name" value="HTH_MERR"/>
    <property type="match status" value="1"/>
</dbReference>
<organism evidence="6 7">
    <name type="scientific">Paenibacillus oryzae</name>
    <dbReference type="NCBI Taxonomy" id="1844972"/>
    <lineage>
        <taxon>Bacteria</taxon>
        <taxon>Bacillati</taxon>
        <taxon>Bacillota</taxon>
        <taxon>Bacilli</taxon>
        <taxon>Bacillales</taxon>
        <taxon>Paenibacillaceae</taxon>
        <taxon>Paenibacillus</taxon>
    </lineage>
</organism>
<feature type="domain" description="HTH merR-type" evidence="5">
    <location>
        <begin position="1"/>
        <end position="71"/>
    </location>
</feature>
<evidence type="ECO:0000256" key="4">
    <source>
        <dbReference type="SAM" id="Phobius"/>
    </source>
</evidence>
<dbReference type="GO" id="GO:0003700">
    <property type="term" value="F:DNA-binding transcription factor activity"/>
    <property type="evidence" value="ECO:0007669"/>
    <property type="project" value="InterPro"/>
</dbReference>
<dbReference type="PANTHER" id="PTHR30204">
    <property type="entry name" value="REDOX-CYCLING DRUG-SENSING TRANSCRIPTIONAL ACTIVATOR SOXR"/>
    <property type="match status" value="1"/>
</dbReference>
<evidence type="ECO:0000256" key="2">
    <source>
        <dbReference type="ARBA" id="ARBA00023125"/>
    </source>
</evidence>
<dbReference type="Proteomes" id="UP000092024">
    <property type="component" value="Unassembled WGS sequence"/>
</dbReference>
<dbReference type="Pfam" id="PF13411">
    <property type="entry name" value="MerR_1"/>
    <property type="match status" value="1"/>
</dbReference>
<protein>
    <recommendedName>
        <fullName evidence="5">HTH merR-type domain-containing protein</fullName>
    </recommendedName>
</protein>
<sequence length="274" mass="30940">MKIKEVCKRTGLTERTIRYYVEEGLIKPEITLKGGREYREYSEHDLEELETVAGLRKLFFTIDEIKDMNNTPERIGAVLDAYKLKLASDARAKAAIVEALDQLGTNRLQSASEVARKLRQLSEGLPLPQRDINPNFGRFEPGSKEEREQEYNRFVEKQARQYKTGRAIVFSIAGINMLFALLAFIYNLNVLNLIVQLTLSICLALGISWVRYLFIIGAGLAVLVYGMVVFVAFGEGLLLIAILSLLYVAYAVAVTILLFRSEAVSEFLYKQKNG</sequence>
<dbReference type="InterPro" id="IPR047057">
    <property type="entry name" value="MerR_fam"/>
</dbReference>